<feature type="region of interest" description="Disordered" evidence="1">
    <location>
        <begin position="241"/>
        <end position="262"/>
    </location>
</feature>
<evidence type="ECO:0000313" key="3">
    <source>
        <dbReference type="EMBL" id="XCC57265.1"/>
    </source>
</evidence>
<dbReference type="EMBL" id="CP099959">
    <property type="protein sequence ID" value="XCC57265.1"/>
    <property type="molecule type" value="Genomic_DNA"/>
</dbReference>
<proteinExistence type="predicted"/>
<feature type="compositionally biased region" description="Polar residues" evidence="1">
    <location>
        <begin position="241"/>
        <end position="251"/>
    </location>
</feature>
<sequence>MNIKIALFVLTLFINSSAWSAEKKAVPSAEPTLAAGVEKTKAKTQSEAEKLYQRYQRLYGKMILAVACVQNPKCIQPEDEVIKYNMAIIRVTDRLDELVIKQKDLDASYYRGLIAYERGKYYVGRATLITDPDFILSATVFRRYALDQFRLAEKNLAINAASKNPDACKHLGEIADLGYLGIKNKDKATDYYYCAAMGYLDVGKKNAAADMYNAMRNSAIHNDPRTVEVYARLHNNDTVSNMRKSVSQTSRLDSETSKIPRQ</sequence>
<feature type="signal peptide" evidence="2">
    <location>
        <begin position="1"/>
        <end position="20"/>
    </location>
</feature>
<reference evidence="3" key="1">
    <citation type="submission" date="2022-06" db="EMBL/GenBank/DDBJ databases">
        <title>New Polynucleobacter species.</title>
        <authorList>
            <person name="Hahn M.W."/>
        </authorList>
    </citation>
    <scope>NUCLEOTIDE SEQUENCE</scope>
    <source>
        <strain evidence="3">UK-FUSCHL-C3</strain>
    </source>
</reference>
<dbReference type="RefSeq" id="WP_353438294.1">
    <property type="nucleotide sequence ID" value="NZ_CP099959.1"/>
</dbReference>
<keyword evidence="2" id="KW-0732">Signal</keyword>
<feature type="chain" id="PRO_5043403460" description="Sel1 repeat family protein" evidence="2">
    <location>
        <begin position="21"/>
        <end position="262"/>
    </location>
</feature>
<accession>A0AAU8A0W9</accession>
<dbReference type="AlphaFoldDB" id="A0AAU8A0W9"/>
<evidence type="ECO:0000256" key="1">
    <source>
        <dbReference type="SAM" id="MobiDB-lite"/>
    </source>
</evidence>
<evidence type="ECO:0000256" key="2">
    <source>
        <dbReference type="SAM" id="SignalP"/>
    </source>
</evidence>
<evidence type="ECO:0008006" key="4">
    <source>
        <dbReference type="Google" id="ProtNLM"/>
    </source>
</evidence>
<protein>
    <recommendedName>
        <fullName evidence="4">Sel1 repeat family protein</fullName>
    </recommendedName>
</protein>
<feature type="compositionally biased region" description="Basic and acidic residues" evidence="1">
    <location>
        <begin position="252"/>
        <end position="262"/>
    </location>
</feature>
<gene>
    <name evidence="3" type="ORF">NKE59_07145</name>
</gene>
<organism evidence="3">
    <name type="scientific">Polynucleobacter sp. UK-FUSCHL-C3</name>
    <dbReference type="NCBI Taxonomy" id="2955208"/>
    <lineage>
        <taxon>Bacteria</taxon>
        <taxon>Pseudomonadati</taxon>
        <taxon>Pseudomonadota</taxon>
        <taxon>Betaproteobacteria</taxon>
        <taxon>Burkholderiales</taxon>
        <taxon>Burkholderiaceae</taxon>
        <taxon>Polynucleobacter</taxon>
    </lineage>
</organism>
<name>A0AAU8A0W9_9BURK</name>